<dbReference type="GO" id="GO:0006203">
    <property type="term" value="P:dGTP catabolic process"/>
    <property type="evidence" value="ECO:0007669"/>
    <property type="project" value="TreeGrafter"/>
</dbReference>
<dbReference type="GO" id="GO:0046047">
    <property type="term" value="P:TTP catabolic process"/>
    <property type="evidence" value="ECO:0007669"/>
    <property type="project" value="TreeGrafter"/>
</dbReference>
<dbReference type="NCBIfam" id="NF007113">
    <property type="entry name" value="PRK09562.1"/>
    <property type="match status" value="1"/>
</dbReference>
<evidence type="ECO:0000313" key="2">
    <source>
        <dbReference type="EMBL" id="NBI07484.1"/>
    </source>
</evidence>
<protein>
    <submittedName>
        <fullName evidence="2">Nucleoside triphosphate pyrophosphohydrolase</fullName>
    </submittedName>
</protein>
<dbReference type="FunFam" id="1.10.287.1080:FF:000003">
    <property type="entry name" value="Nucleoside triphosphate pyrophosphohydrolase"/>
    <property type="match status" value="1"/>
</dbReference>
<keyword evidence="3" id="KW-1185">Reference proteome</keyword>
<dbReference type="GO" id="GO:0046081">
    <property type="term" value="P:dUTP catabolic process"/>
    <property type="evidence" value="ECO:0007669"/>
    <property type="project" value="TreeGrafter"/>
</dbReference>
<evidence type="ECO:0000313" key="3">
    <source>
        <dbReference type="Proteomes" id="UP000467132"/>
    </source>
</evidence>
<dbReference type="Pfam" id="PF03819">
    <property type="entry name" value="MazG"/>
    <property type="match status" value="2"/>
</dbReference>
<dbReference type="CDD" id="cd11723">
    <property type="entry name" value="YabN_N_like"/>
    <property type="match status" value="1"/>
</dbReference>
<sequence length="485" mass="56890">MEVFMSIINIIGLGFGDVSDLNFKSIKALEKHKNFFRTDKSPIIYYLNEKDIDYSSYDYIYETEDNFDNVYINIVNDLIENSKKYSVINYCVPKSPLLFDKVTQILLNHQMDKQIKINVYNNGGFIESVFNVLEKPMTSNIKVIDASDIKATTLDLNSDLIIFGIYDNLIASEIKIHLEEIYSDNHPIEIINSFFDKKKYSIPLYKLDRLDEYNYDSTIYIPKTNSNKNSYDMNNLIEIMERLRSKDGCMWDNEQTFESLRAYLIEESYEVVDAIDRDDIDALEEELGDLLLQVVFLSQIAREEGYFNIWHVISSISNKMIYRHPHVFSDTLVNGIDDISYNWDKLKNKNKDINTITESMMSIPKEFPTLLKAYKIQKKASKVGFDWDYKEDAYKKIQEEIIELKVAIDEKVIENIEDEFGDLLFAIINFGRFLNVNPETALNKTINKFISRFKYIEDTILKQGKRLEESNLEDMEKLWNEAKNI</sequence>
<dbReference type="InterPro" id="IPR024180">
    <property type="entry name" value="Tetrapyrrole_Mease/MazG_pred"/>
</dbReference>
<comment type="caution">
    <text evidence="2">The sequence shown here is derived from an EMBL/GenBank/DDBJ whole genome shotgun (WGS) entry which is preliminary data.</text>
</comment>
<dbReference type="InterPro" id="IPR048011">
    <property type="entry name" value="NTP-PPase_MazG-like_C"/>
</dbReference>
<dbReference type="FunFam" id="1.10.287.1080:FF:000001">
    <property type="entry name" value="Nucleoside triphosphate pyrophosphohydrolase"/>
    <property type="match status" value="1"/>
</dbReference>
<name>A0A845QZV4_9CLOT</name>
<dbReference type="GO" id="GO:0046061">
    <property type="term" value="P:dATP catabolic process"/>
    <property type="evidence" value="ECO:0007669"/>
    <property type="project" value="TreeGrafter"/>
</dbReference>
<dbReference type="InterPro" id="IPR035996">
    <property type="entry name" value="4pyrrol_Methylase_sf"/>
</dbReference>
<dbReference type="Gene3D" id="1.10.287.1080">
    <property type="entry name" value="MazG-like"/>
    <property type="match status" value="2"/>
</dbReference>
<organism evidence="2 3">
    <name type="scientific">Senegalia massiliensis</name>
    <dbReference type="NCBI Taxonomy" id="1720316"/>
    <lineage>
        <taxon>Bacteria</taxon>
        <taxon>Bacillati</taxon>
        <taxon>Bacillota</taxon>
        <taxon>Clostridia</taxon>
        <taxon>Eubacteriales</taxon>
        <taxon>Clostridiaceae</taxon>
        <taxon>Senegalia</taxon>
    </lineage>
</organism>
<dbReference type="SUPFAM" id="SSF53790">
    <property type="entry name" value="Tetrapyrrole methylase"/>
    <property type="match status" value="1"/>
</dbReference>
<dbReference type="InterPro" id="IPR004518">
    <property type="entry name" value="MazG-like_dom"/>
</dbReference>
<dbReference type="GO" id="GO:0008168">
    <property type="term" value="F:methyltransferase activity"/>
    <property type="evidence" value="ECO:0007669"/>
    <property type="project" value="InterPro"/>
</dbReference>
<gene>
    <name evidence="2" type="ORF">D3Z33_11545</name>
</gene>
<dbReference type="PIRSF" id="PIRSF002845">
    <property type="entry name" value="Ttrprl_mtas_MazG"/>
    <property type="match status" value="1"/>
</dbReference>
<dbReference type="InterPro" id="IPR035013">
    <property type="entry name" value="YabN_N"/>
</dbReference>
<dbReference type="Proteomes" id="UP000467132">
    <property type="component" value="Unassembled WGS sequence"/>
</dbReference>
<dbReference type="AlphaFoldDB" id="A0A845QZV4"/>
<dbReference type="SUPFAM" id="SSF101386">
    <property type="entry name" value="all-alpha NTP pyrophosphatases"/>
    <property type="match status" value="2"/>
</dbReference>
<dbReference type="GO" id="GO:0047429">
    <property type="term" value="F:nucleoside triphosphate diphosphatase activity"/>
    <property type="evidence" value="ECO:0007669"/>
    <property type="project" value="InterPro"/>
</dbReference>
<accession>A0A845QZV4</accession>
<feature type="domain" description="NTP pyrophosphohydrolase MazG-like" evidence="1">
    <location>
        <begin position="395"/>
        <end position="454"/>
    </location>
</feature>
<dbReference type="PANTHER" id="PTHR30522:SF0">
    <property type="entry name" value="NUCLEOSIDE TRIPHOSPHATE PYROPHOSPHOHYDROLASE"/>
    <property type="match status" value="1"/>
</dbReference>
<proteinExistence type="predicted"/>
<dbReference type="CDD" id="cd11528">
    <property type="entry name" value="NTP-PPase_MazG_Nterm"/>
    <property type="match status" value="1"/>
</dbReference>
<dbReference type="GO" id="GO:0006950">
    <property type="term" value="P:response to stress"/>
    <property type="evidence" value="ECO:0007669"/>
    <property type="project" value="UniProtKB-ARBA"/>
</dbReference>
<dbReference type="GO" id="GO:0046076">
    <property type="term" value="P:dTTP catabolic process"/>
    <property type="evidence" value="ECO:0007669"/>
    <property type="project" value="TreeGrafter"/>
</dbReference>
<reference evidence="2 3" key="1">
    <citation type="submission" date="2018-08" db="EMBL/GenBank/DDBJ databases">
        <title>Murine metabolic-syndrome-specific gut microbial biobank.</title>
        <authorList>
            <person name="Liu C."/>
        </authorList>
    </citation>
    <scope>NUCLEOTIDE SEQUENCE [LARGE SCALE GENOMIC DNA]</scope>
    <source>
        <strain evidence="2 3">583</strain>
    </source>
</reference>
<dbReference type="CDD" id="cd11529">
    <property type="entry name" value="NTP-PPase_MazG_Cterm"/>
    <property type="match status" value="1"/>
</dbReference>
<dbReference type="PANTHER" id="PTHR30522">
    <property type="entry name" value="NUCLEOSIDE TRIPHOSPHATE PYROPHOSPHOHYDROLASE"/>
    <property type="match status" value="1"/>
</dbReference>
<keyword evidence="2" id="KW-0378">Hydrolase</keyword>
<feature type="domain" description="NTP pyrophosphohydrolase MazG-like" evidence="1">
    <location>
        <begin position="255"/>
        <end position="328"/>
    </location>
</feature>
<dbReference type="NCBIfam" id="TIGR00444">
    <property type="entry name" value="mazG"/>
    <property type="match status" value="1"/>
</dbReference>
<evidence type="ECO:0000259" key="1">
    <source>
        <dbReference type="Pfam" id="PF03819"/>
    </source>
</evidence>
<dbReference type="GO" id="GO:0046052">
    <property type="term" value="P:UTP catabolic process"/>
    <property type="evidence" value="ECO:0007669"/>
    <property type="project" value="TreeGrafter"/>
</dbReference>
<dbReference type="InterPro" id="IPR011551">
    <property type="entry name" value="NTP_PyrPHydrolase_MazG"/>
</dbReference>
<dbReference type="InterPro" id="IPR048015">
    <property type="entry name" value="NTP-PPase_MazG-like_N"/>
</dbReference>
<dbReference type="EMBL" id="QXXA01000012">
    <property type="protein sequence ID" value="NBI07484.1"/>
    <property type="molecule type" value="Genomic_DNA"/>
</dbReference>